<keyword evidence="9" id="KW-0233">DNA recombination</keyword>
<organism evidence="14 15">
    <name type="scientific">Chrysochromulina tobinii</name>
    <dbReference type="NCBI Taxonomy" id="1460289"/>
    <lineage>
        <taxon>Eukaryota</taxon>
        <taxon>Haptista</taxon>
        <taxon>Haptophyta</taxon>
        <taxon>Prymnesiophyceae</taxon>
        <taxon>Prymnesiales</taxon>
        <taxon>Chrysochromulinaceae</taxon>
        <taxon>Chrysochromulina</taxon>
    </lineage>
</organism>
<evidence type="ECO:0000256" key="12">
    <source>
        <dbReference type="SAM" id="Phobius"/>
    </source>
</evidence>
<evidence type="ECO:0000256" key="9">
    <source>
        <dbReference type="ARBA" id="ARBA00023172"/>
    </source>
</evidence>
<keyword evidence="5" id="KW-0460">Magnesium</keyword>
<protein>
    <submittedName>
        <fullName evidence="14">Retrotransposon unclassified</fullName>
    </submittedName>
</protein>
<dbReference type="EMBL" id="JWZX01001666">
    <property type="protein sequence ID" value="KOO32862.1"/>
    <property type="molecule type" value="Genomic_DNA"/>
</dbReference>
<proteinExistence type="predicted"/>
<dbReference type="GO" id="GO:0003676">
    <property type="term" value="F:nucleic acid binding"/>
    <property type="evidence" value="ECO:0007669"/>
    <property type="project" value="InterPro"/>
</dbReference>
<dbReference type="GO" id="GO:0046872">
    <property type="term" value="F:metal ion binding"/>
    <property type="evidence" value="ECO:0007669"/>
    <property type="project" value="UniProtKB-KW"/>
</dbReference>
<accession>A0A0M0K2N5</accession>
<evidence type="ECO:0000256" key="3">
    <source>
        <dbReference type="ARBA" id="ARBA00022759"/>
    </source>
</evidence>
<dbReference type="Gene3D" id="3.30.420.10">
    <property type="entry name" value="Ribonuclease H-like superfamily/Ribonuclease H"/>
    <property type="match status" value="1"/>
</dbReference>
<keyword evidence="7" id="KW-0695">RNA-directed DNA polymerase</keyword>
<evidence type="ECO:0000256" key="8">
    <source>
        <dbReference type="ARBA" id="ARBA00022932"/>
    </source>
</evidence>
<keyword evidence="12" id="KW-0472">Membrane</keyword>
<dbReference type="AlphaFoldDB" id="A0A0M0K2N5"/>
<keyword evidence="8" id="KW-0548">Nucleotidyltransferase</keyword>
<dbReference type="PANTHER" id="PTHR42648:SF11">
    <property type="entry name" value="TRANSPOSON TY4-P GAG-POL POLYPROTEIN"/>
    <property type="match status" value="1"/>
</dbReference>
<keyword evidence="4" id="KW-0378">Hydrolase</keyword>
<feature type="non-terminal residue" evidence="14">
    <location>
        <position position="1"/>
    </location>
</feature>
<feature type="non-terminal residue" evidence="14">
    <location>
        <position position="1267"/>
    </location>
</feature>
<dbReference type="GO" id="GO:0015074">
    <property type="term" value="P:DNA integration"/>
    <property type="evidence" value="ECO:0007669"/>
    <property type="project" value="UniProtKB-KW"/>
</dbReference>
<dbReference type="GO" id="GO:0003887">
    <property type="term" value="F:DNA-directed DNA polymerase activity"/>
    <property type="evidence" value="ECO:0007669"/>
    <property type="project" value="UniProtKB-KW"/>
</dbReference>
<keyword evidence="10" id="KW-0511">Multifunctional enzyme</keyword>
<dbReference type="GO" id="GO:0004519">
    <property type="term" value="F:endonuclease activity"/>
    <property type="evidence" value="ECO:0007669"/>
    <property type="project" value="UniProtKB-KW"/>
</dbReference>
<keyword evidence="15" id="KW-1185">Reference proteome</keyword>
<dbReference type="InterPro" id="IPR012337">
    <property type="entry name" value="RNaseH-like_sf"/>
</dbReference>
<dbReference type="GO" id="GO:0003964">
    <property type="term" value="F:RNA-directed DNA polymerase activity"/>
    <property type="evidence" value="ECO:0007669"/>
    <property type="project" value="UniProtKB-KW"/>
</dbReference>
<evidence type="ECO:0000256" key="11">
    <source>
        <dbReference type="SAM" id="Coils"/>
    </source>
</evidence>
<dbReference type="GO" id="GO:0006310">
    <property type="term" value="P:DNA recombination"/>
    <property type="evidence" value="ECO:0007669"/>
    <property type="project" value="UniProtKB-KW"/>
</dbReference>
<evidence type="ECO:0000256" key="5">
    <source>
        <dbReference type="ARBA" id="ARBA00022842"/>
    </source>
</evidence>
<keyword evidence="8" id="KW-0808">Transferase</keyword>
<reference evidence="15" key="1">
    <citation type="journal article" date="2015" name="PLoS Genet.">
        <title>Genome Sequence and Transcriptome Analyses of Chrysochromulina tobin: Metabolic Tools for Enhanced Algal Fitness in the Prominent Order Prymnesiales (Haptophyceae).</title>
        <authorList>
            <person name="Hovde B.T."/>
            <person name="Deodato C.R."/>
            <person name="Hunsperger H.M."/>
            <person name="Ryken S.A."/>
            <person name="Yost W."/>
            <person name="Jha R.K."/>
            <person name="Patterson J."/>
            <person name="Monnat R.J. Jr."/>
            <person name="Barlow S.B."/>
            <person name="Starkenburg S.R."/>
            <person name="Cattolico R.A."/>
        </authorList>
    </citation>
    <scope>NUCLEOTIDE SEQUENCE</scope>
    <source>
        <strain evidence="15">CCMP291</strain>
    </source>
</reference>
<dbReference type="Pfam" id="PF07727">
    <property type="entry name" value="RVT_2"/>
    <property type="match status" value="1"/>
</dbReference>
<keyword evidence="12" id="KW-1133">Transmembrane helix</keyword>
<evidence type="ECO:0000256" key="1">
    <source>
        <dbReference type="ARBA" id="ARBA00022722"/>
    </source>
</evidence>
<feature type="domain" description="Reverse transcriptase Ty1/copia-type" evidence="13">
    <location>
        <begin position="1004"/>
        <end position="1249"/>
    </location>
</feature>
<dbReference type="InterPro" id="IPR013103">
    <property type="entry name" value="RVT_2"/>
</dbReference>
<evidence type="ECO:0000256" key="6">
    <source>
        <dbReference type="ARBA" id="ARBA00022908"/>
    </source>
</evidence>
<comment type="caution">
    <text evidence="14">The sequence shown here is derived from an EMBL/GenBank/DDBJ whole genome shotgun (WGS) entry which is preliminary data.</text>
</comment>
<dbReference type="PANTHER" id="PTHR42648">
    <property type="entry name" value="TRANSPOSASE, PUTATIVE-RELATED"/>
    <property type="match status" value="1"/>
</dbReference>
<dbReference type="Proteomes" id="UP000037460">
    <property type="component" value="Unassembled WGS sequence"/>
</dbReference>
<keyword evidence="1" id="KW-0540">Nuclease</keyword>
<keyword evidence="3" id="KW-0255">Endonuclease</keyword>
<feature type="transmembrane region" description="Helical" evidence="12">
    <location>
        <begin position="462"/>
        <end position="488"/>
    </location>
</feature>
<keyword evidence="6" id="KW-0229">DNA integration</keyword>
<evidence type="ECO:0000259" key="13">
    <source>
        <dbReference type="Pfam" id="PF07727"/>
    </source>
</evidence>
<sequence length="1267" mass="137865">FATLQTRYSTTKLPDDLNAEAVALLQPKWPSKLDPIEFQAMVSDKIRVAQKLGFDATDATRAIWWPVISTPPKGHPMHASAEMAHARTNGEHATVAHRTQFIAVMLEELLRNHAAQTRSATEQRVKRSLLAEAHANIAQGEFEVNAAYRPRPPDKGSPMPAPAPGGGLVRHPCARGCKVAHEFGFKCEAVVECDACGSENHVDEFCWIKNGLKAHNLRLPPAVAEQYELWHKQHVKGEYKKVPGGPPRVRLARTARPQKAPASSLATVSEDEDEYNANYCGSAAGDAHELDKWAQAVRWQSSSHAPAFTFGAGMVESFGKPLVSSPVLPTADRLMAEAAGRWLALGDAPLDEAARRAELAAAIAWAAASAAEGIAAERAAEAELAAAIAWAAANAAEEIAAERAAEAEAARLVAKEEAAKQAAEEEAAELAAKLAAELDAEREAAKQAAEEQAAKLATPASWLVLSISPGTVVAGVVAAFFAAVLAALSFTDRAVRDGMYFLAVVVAVLCIGYAAVNFVPIRPVGAFALVPCRPPSSSTVVYQTFDASVLVHAFDVSTGNETDGDVTVCVDTGADMLCLTSITNTRVLMWSPDIVVRVANSEVVPVEALVETVIHFPVSGRKAVLRRGLVSSKFQKVLLSGPALAEVGIETRTARGPKFGGFLEWEDGGLEPFHGPPYKMVVRFTAPGESDTAKVLAARTVFDDATVLLWHERIGHAGNSTLAQLHSSTEGTPFTKSVVLPHECEHCLANKAIRRHLAAHGITATRIGQLTHIDVHGPYAEDIFFGARYDVCFCDDFSNVRFVMSIPDRVWATQQQAFLKYNAFINFYSGSSVNVAGCQFDNAPEYEGVESEEFCDDAAIQRLFSVRYRPAQHGKAESTWRIYYPRRFAAPGFVESESFSQDPELDPENGEDRLACVTVGGVSVAYEGFCDLSISLGVVDALAATSLAWRVDAKTKHFQLVDGWVALDVPRNYSEAMRHRRAPQLWQAMLTEMHSQMETKSHYLVPRPGDETFVHTLGWDYDFKLKDGVVVDKARLIGHGNKSVDGTHFFDKTAQVARASSVRTIISYAAQYNLTLTAGDVPTAFLQSYIHNVIILSEQAPGFEVPGPNGEPACDMVVRWDRALYGWVPSCYEWGEEFYDWLVSYGAVACYSDPKVFVLVRDFDIAGTSTRAVLIITLHVDDLLMAHSHIQLRDQFMRDNPYKIKDLGAVSSIIGADIHQNLVEGFVKFSLSTYIQSSARRFDITAAGCDMPASEKLIAACREPVDD</sequence>
<dbReference type="InterPro" id="IPR039537">
    <property type="entry name" value="Retrotran_Ty1/copia-like"/>
</dbReference>
<gene>
    <name evidence="14" type="ORF">Ctob_016179</name>
</gene>
<dbReference type="OrthoDB" id="411615at2759"/>
<evidence type="ECO:0000256" key="7">
    <source>
        <dbReference type="ARBA" id="ARBA00022918"/>
    </source>
</evidence>
<keyword evidence="12" id="KW-0812">Transmembrane</keyword>
<keyword evidence="8" id="KW-0239">DNA-directed DNA polymerase</keyword>
<evidence type="ECO:0000256" key="2">
    <source>
        <dbReference type="ARBA" id="ARBA00022723"/>
    </source>
</evidence>
<keyword evidence="11" id="KW-0175">Coiled coil</keyword>
<feature type="coiled-coil region" evidence="11">
    <location>
        <begin position="405"/>
        <end position="455"/>
    </location>
</feature>
<dbReference type="SUPFAM" id="SSF53098">
    <property type="entry name" value="Ribonuclease H-like"/>
    <property type="match status" value="1"/>
</dbReference>
<keyword evidence="2" id="KW-0479">Metal-binding</keyword>
<dbReference type="GO" id="GO:0016787">
    <property type="term" value="F:hydrolase activity"/>
    <property type="evidence" value="ECO:0007669"/>
    <property type="project" value="UniProtKB-KW"/>
</dbReference>
<evidence type="ECO:0000256" key="10">
    <source>
        <dbReference type="ARBA" id="ARBA00023268"/>
    </source>
</evidence>
<feature type="transmembrane region" description="Helical" evidence="12">
    <location>
        <begin position="500"/>
        <end position="519"/>
    </location>
</feature>
<dbReference type="InterPro" id="IPR036397">
    <property type="entry name" value="RNaseH_sf"/>
</dbReference>
<name>A0A0M0K2N5_9EUKA</name>
<evidence type="ECO:0000256" key="4">
    <source>
        <dbReference type="ARBA" id="ARBA00022801"/>
    </source>
</evidence>
<evidence type="ECO:0000313" key="14">
    <source>
        <dbReference type="EMBL" id="KOO32862.1"/>
    </source>
</evidence>
<evidence type="ECO:0000313" key="15">
    <source>
        <dbReference type="Proteomes" id="UP000037460"/>
    </source>
</evidence>